<evidence type="ECO:0000256" key="5">
    <source>
        <dbReference type="PROSITE-ProRule" id="PRU00259"/>
    </source>
</evidence>
<dbReference type="Gene3D" id="1.25.10.10">
    <property type="entry name" value="Leucine-rich Repeat Variant"/>
    <property type="match status" value="1"/>
</dbReference>
<dbReference type="FunFam" id="1.25.10.10:FF:000009">
    <property type="entry name" value="Importin subunit alpha"/>
    <property type="match status" value="1"/>
</dbReference>
<gene>
    <name evidence="9" type="primary">KAP1_1</name>
    <name evidence="9" type="ORF">g.118950</name>
</gene>
<evidence type="ECO:0000256" key="3">
    <source>
        <dbReference type="ARBA" id="ARBA00022737"/>
    </source>
</evidence>
<evidence type="ECO:0000256" key="2">
    <source>
        <dbReference type="ARBA" id="ARBA00022448"/>
    </source>
</evidence>
<feature type="domain" description="IBB" evidence="8">
    <location>
        <begin position="11"/>
        <end position="73"/>
    </location>
</feature>
<dbReference type="SMART" id="SM00185">
    <property type="entry name" value="ARM"/>
    <property type="match status" value="8"/>
</dbReference>
<feature type="repeat" description="ARM" evidence="5">
    <location>
        <begin position="164"/>
        <end position="207"/>
    </location>
</feature>
<evidence type="ECO:0000256" key="4">
    <source>
        <dbReference type="ARBA" id="ARBA00022927"/>
    </source>
</evidence>
<dbReference type="PROSITE" id="PS51214">
    <property type="entry name" value="IBB"/>
    <property type="match status" value="1"/>
</dbReference>
<keyword evidence="3" id="KW-0677">Repeat</keyword>
<dbReference type="AlphaFoldDB" id="A0A1D1Z291"/>
<dbReference type="PROSITE" id="PS50176">
    <property type="entry name" value="ARM_REPEAT"/>
    <property type="match status" value="2"/>
</dbReference>
<dbReference type="EMBL" id="GDJX01006903">
    <property type="protein sequence ID" value="JAT61033.1"/>
    <property type="molecule type" value="Transcribed_RNA"/>
</dbReference>
<dbReference type="InterPro" id="IPR000225">
    <property type="entry name" value="Armadillo"/>
</dbReference>
<dbReference type="GO" id="GO:0006606">
    <property type="term" value="P:protein import into nucleus"/>
    <property type="evidence" value="ECO:0007669"/>
    <property type="project" value="InterPro"/>
</dbReference>
<dbReference type="Pfam" id="PF00514">
    <property type="entry name" value="Arm"/>
    <property type="match status" value="5"/>
</dbReference>
<comment type="similarity">
    <text evidence="1">Belongs to the importin alpha family.</text>
</comment>
<evidence type="ECO:0000256" key="6">
    <source>
        <dbReference type="PROSITE-ProRule" id="PRU00561"/>
    </source>
</evidence>
<sequence length="552" mass="60403">ERERWSSGEAAMSLRPGGGRKGGAEHRIKKYKTGVDVEDARRRREEGLVEIRKSKRDDTLAKKRRETAPSSSGAPDCSTPAGAVSPEGVRALDASGHSSYPGVCLQHATGPSSRFAHVKLGKISEMAQQLWSEDVLTQLDATKYFRKLLSIGQNPPIDVVVKAGIVPRIVQLLLREDMPNLQFEAAWTLTNVASGTSEHTQAIIEHGAVPILAQLLSSPSEDVREQAVWALGNVAADSTSCRNHVLENGVLVPLLSLLNPQSRLSMLRNATWALSNVVQGKTSLQTEQIKSALTVLQQLIHSIDEDILTNACQALSYLSKGTSDKIQAVIDANVCGRLVELIRHPTPSVLLPALWTVGNIVTGDDTQTQFVIDTGLLFCLHQLLTQYHPKTFRKEACWIISNITAGNNAQIQAVVDANIIPPLVQLLEHAEFDIKKEAAWAISNAISGGSFEQIRILASGGCIKPLCDLLTCPNTRTVMVCLRALDDILKVGEAEKDLGNNDGINLYAHEIEDCEGLDKIENLQSHDNSEIYEKAIEIMEKYWDEEEEEVGI</sequence>
<evidence type="ECO:0000313" key="9">
    <source>
        <dbReference type="EMBL" id="JAT61033.1"/>
    </source>
</evidence>
<name>A0A1D1Z291_9ARAE</name>
<dbReference type="PIRSF" id="PIRSF005673">
    <property type="entry name" value="Importin_alpha"/>
    <property type="match status" value="1"/>
</dbReference>
<dbReference type="GO" id="GO:0061608">
    <property type="term" value="F:nuclear import signal receptor activity"/>
    <property type="evidence" value="ECO:0007669"/>
    <property type="project" value="InterPro"/>
</dbReference>
<evidence type="ECO:0000259" key="8">
    <source>
        <dbReference type="PROSITE" id="PS51214"/>
    </source>
</evidence>
<dbReference type="InterPro" id="IPR011989">
    <property type="entry name" value="ARM-like"/>
</dbReference>
<feature type="repeat" description="ARM" evidence="5">
    <location>
        <begin position="207"/>
        <end position="249"/>
    </location>
</feature>
<feature type="non-terminal residue" evidence="9">
    <location>
        <position position="1"/>
    </location>
</feature>
<keyword evidence="4" id="KW-0653">Protein transport</keyword>
<proteinExistence type="inferred from homology"/>
<dbReference type="GO" id="GO:0005634">
    <property type="term" value="C:nucleus"/>
    <property type="evidence" value="ECO:0007669"/>
    <property type="project" value="UniProtKB-ARBA"/>
</dbReference>
<dbReference type="Pfam" id="PF01749">
    <property type="entry name" value="IBB"/>
    <property type="match status" value="1"/>
</dbReference>
<keyword evidence="2 6" id="KW-0813">Transport</keyword>
<feature type="compositionally biased region" description="Basic and acidic residues" evidence="7">
    <location>
        <begin position="33"/>
        <end position="61"/>
    </location>
</feature>
<dbReference type="GO" id="GO:0005737">
    <property type="term" value="C:cytoplasm"/>
    <property type="evidence" value="ECO:0007669"/>
    <property type="project" value="InterPro"/>
</dbReference>
<accession>A0A1D1Z291</accession>
<dbReference type="Gene3D" id="1.20.5.690">
    <property type="entry name" value="Importin-alpha, importin-beta-binding domain"/>
    <property type="match status" value="1"/>
</dbReference>
<dbReference type="SUPFAM" id="SSF48371">
    <property type="entry name" value="ARM repeat"/>
    <property type="match status" value="1"/>
</dbReference>
<evidence type="ECO:0000256" key="1">
    <source>
        <dbReference type="ARBA" id="ARBA00010394"/>
    </source>
</evidence>
<dbReference type="Pfam" id="PF16186">
    <property type="entry name" value="Arm_3"/>
    <property type="match status" value="1"/>
</dbReference>
<dbReference type="InterPro" id="IPR036975">
    <property type="entry name" value="Importin-a_IBB_sf"/>
</dbReference>
<organism evidence="9">
    <name type="scientific">Anthurium amnicola</name>
    <dbReference type="NCBI Taxonomy" id="1678845"/>
    <lineage>
        <taxon>Eukaryota</taxon>
        <taxon>Viridiplantae</taxon>
        <taxon>Streptophyta</taxon>
        <taxon>Embryophyta</taxon>
        <taxon>Tracheophyta</taxon>
        <taxon>Spermatophyta</taxon>
        <taxon>Magnoliopsida</taxon>
        <taxon>Liliopsida</taxon>
        <taxon>Araceae</taxon>
        <taxon>Pothoideae</taxon>
        <taxon>Potheae</taxon>
        <taxon>Anthurium</taxon>
    </lineage>
</organism>
<dbReference type="InterPro" id="IPR016024">
    <property type="entry name" value="ARM-type_fold"/>
</dbReference>
<evidence type="ECO:0000256" key="7">
    <source>
        <dbReference type="SAM" id="MobiDB-lite"/>
    </source>
</evidence>
<dbReference type="InterPro" id="IPR032413">
    <property type="entry name" value="Arm_3"/>
</dbReference>
<dbReference type="InterPro" id="IPR024931">
    <property type="entry name" value="Importin_alpha"/>
</dbReference>
<protein>
    <submittedName>
        <fullName evidence="9">Importin subunit alpha-1</fullName>
    </submittedName>
</protein>
<dbReference type="PANTHER" id="PTHR23316">
    <property type="entry name" value="IMPORTIN ALPHA"/>
    <property type="match status" value="1"/>
</dbReference>
<reference evidence="9" key="1">
    <citation type="submission" date="2015-07" db="EMBL/GenBank/DDBJ databases">
        <title>Transcriptome Assembly of Anthurium amnicola.</title>
        <authorList>
            <person name="Suzuki J."/>
        </authorList>
    </citation>
    <scope>NUCLEOTIDE SEQUENCE</scope>
</reference>
<dbReference type="InterPro" id="IPR002652">
    <property type="entry name" value="Importin-a_IBB"/>
</dbReference>
<feature type="region of interest" description="Disordered" evidence="7">
    <location>
        <begin position="1"/>
        <end position="86"/>
    </location>
</feature>